<dbReference type="Pfam" id="PF00069">
    <property type="entry name" value="Pkinase"/>
    <property type="match status" value="1"/>
</dbReference>
<dbReference type="CDD" id="cd13983">
    <property type="entry name" value="STKc_WNK"/>
    <property type="match status" value="1"/>
</dbReference>
<accession>A0A8H7BQ39</accession>
<organism evidence="3 4">
    <name type="scientific">Apophysomyces ossiformis</name>
    <dbReference type="NCBI Taxonomy" id="679940"/>
    <lineage>
        <taxon>Eukaryota</taxon>
        <taxon>Fungi</taxon>
        <taxon>Fungi incertae sedis</taxon>
        <taxon>Mucoromycota</taxon>
        <taxon>Mucoromycotina</taxon>
        <taxon>Mucoromycetes</taxon>
        <taxon>Mucorales</taxon>
        <taxon>Mucorineae</taxon>
        <taxon>Mucoraceae</taxon>
        <taxon>Apophysomyces</taxon>
    </lineage>
</organism>
<reference evidence="3" key="1">
    <citation type="submission" date="2020-01" db="EMBL/GenBank/DDBJ databases">
        <title>Genome Sequencing of Three Apophysomyces-Like Fungal Strains Confirms a Novel Fungal Genus in the Mucoromycota with divergent Burkholderia-like Endosymbiotic Bacteria.</title>
        <authorList>
            <person name="Stajich J.E."/>
            <person name="Macias A.M."/>
            <person name="Carter-House D."/>
            <person name="Lovett B."/>
            <person name="Kasson L.R."/>
            <person name="Berry K."/>
            <person name="Grigoriev I."/>
            <person name="Chang Y."/>
            <person name="Spatafora J."/>
            <person name="Kasson M.T."/>
        </authorList>
    </citation>
    <scope>NUCLEOTIDE SEQUENCE</scope>
    <source>
        <strain evidence="3">NRRL A-21654</strain>
    </source>
</reference>
<evidence type="ECO:0000256" key="1">
    <source>
        <dbReference type="SAM" id="MobiDB-lite"/>
    </source>
</evidence>
<dbReference type="Gene3D" id="3.10.20.90">
    <property type="entry name" value="Phosphatidylinositol 3-kinase Catalytic Subunit, Chain A, domain 1"/>
    <property type="match status" value="1"/>
</dbReference>
<dbReference type="EMBL" id="JABAYA010000135">
    <property type="protein sequence ID" value="KAF7723926.1"/>
    <property type="molecule type" value="Genomic_DNA"/>
</dbReference>
<proteinExistence type="predicted"/>
<feature type="domain" description="Protein kinase" evidence="2">
    <location>
        <begin position="100"/>
        <end position="351"/>
    </location>
</feature>
<dbReference type="GO" id="GO:0005524">
    <property type="term" value="F:ATP binding"/>
    <property type="evidence" value="ECO:0007669"/>
    <property type="project" value="InterPro"/>
</dbReference>
<dbReference type="Gene3D" id="3.30.200.20">
    <property type="entry name" value="Phosphorylase Kinase, domain 1"/>
    <property type="match status" value="1"/>
</dbReference>
<feature type="region of interest" description="Disordered" evidence="1">
    <location>
        <begin position="635"/>
        <end position="658"/>
    </location>
</feature>
<dbReference type="InterPro" id="IPR050588">
    <property type="entry name" value="WNK_Ser-Thr_kinase"/>
</dbReference>
<dbReference type="PANTHER" id="PTHR13902">
    <property type="entry name" value="SERINE/THREONINE-PROTEIN KINASE WNK WITH NO LYSINE -RELATED"/>
    <property type="match status" value="1"/>
</dbReference>
<dbReference type="SMART" id="SM00220">
    <property type="entry name" value="S_TKc"/>
    <property type="match status" value="1"/>
</dbReference>
<evidence type="ECO:0000313" key="4">
    <source>
        <dbReference type="Proteomes" id="UP000605846"/>
    </source>
</evidence>
<sequence>MSERQHTVTFEDTVSSYEDESDSFRNYYAPLSQFHDTQRGLPETPENTEHLTYPYNSFMQPRTTDQFGGLPMSHTSEVIDQSRSHDTEKVVEISPNERYVRLNTLLGKGAYKIVYKAIDREEGYEVAWNTMTSMKSLDNKEMEHEIEILKSVRHPNIIAFHDAWYQKNEFVFVTELMTSGTLREYIRKLSLPNLKIIKRWSRQILKGLAYLHQYSPPIIHRDIKCDNIFINGAHGEVKIGDMGTAEMKMGKKYTVIGTPEFMAPEMYEEKGYSEKVDIYAFGMCLLEMATGEYPYAECRNAAQVYKKVSAGIKPACLQKVQNPEVLNVIENCLGPEEDRLLAREILEHSFLAVEPEVVILATDPTHVYLTLQVVFKGMDKLSVKFDFNVEADTAEQVVREMIDEQVLPERFQHHITKEINRLLRDMEKPSESEQAEQARQSVWRRESDIRSELDRTRQELERATEHVREIESKREGFENRARTAESRYRDALRTLRELQERSEAMERAEGLKVDTSKHQVETPPISSTDAKYDETISPAAHEALVSRILEEYADDTDISVFVRDCAVAAHRNVDKATEWTRKLKSQDIMTVGDLRDLHDEDWAGIGLTVFALRALKNMLKGKRLAGQTINTLMSGISSGPNSSTATSLPTSIRPSPPP</sequence>
<keyword evidence="4" id="KW-1185">Reference proteome</keyword>
<evidence type="ECO:0000313" key="3">
    <source>
        <dbReference type="EMBL" id="KAF7723926.1"/>
    </source>
</evidence>
<evidence type="ECO:0000259" key="2">
    <source>
        <dbReference type="PROSITE" id="PS50011"/>
    </source>
</evidence>
<feature type="compositionally biased region" description="Basic and acidic residues" evidence="1">
    <location>
        <begin position="506"/>
        <end position="520"/>
    </location>
</feature>
<dbReference type="PROSITE" id="PS00108">
    <property type="entry name" value="PROTEIN_KINASE_ST"/>
    <property type="match status" value="1"/>
</dbReference>
<dbReference type="InterPro" id="IPR008271">
    <property type="entry name" value="Ser/Thr_kinase_AS"/>
</dbReference>
<protein>
    <submittedName>
        <fullName evidence="3">ATP binding</fullName>
    </submittedName>
</protein>
<dbReference type="GO" id="GO:0004672">
    <property type="term" value="F:protein kinase activity"/>
    <property type="evidence" value="ECO:0007669"/>
    <property type="project" value="InterPro"/>
</dbReference>
<dbReference type="PROSITE" id="PS50011">
    <property type="entry name" value="PROTEIN_KINASE_DOM"/>
    <property type="match status" value="1"/>
</dbReference>
<dbReference type="Proteomes" id="UP000605846">
    <property type="component" value="Unassembled WGS sequence"/>
</dbReference>
<feature type="region of interest" description="Disordered" evidence="1">
    <location>
        <begin position="506"/>
        <end position="531"/>
    </location>
</feature>
<dbReference type="FunFam" id="1.10.510.10:FF:001565">
    <property type="entry name" value="WNK protein kinase"/>
    <property type="match status" value="1"/>
</dbReference>
<dbReference type="InterPro" id="IPR011009">
    <property type="entry name" value="Kinase-like_dom_sf"/>
</dbReference>
<name>A0A8H7BQ39_9FUNG</name>
<dbReference type="Gene3D" id="1.10.510.10">
    <property type="entry name" value="Transferase(Phosphotransferase) domain 1"/>
    <property type="match status" value="1"/>
</dbReference>
<dbReference type="AlphaFoldDB" id="A0A8H7BQ39"/>
<gene>
    <name evidence="3" type="primary">STE11_1</name>
    <name evidence="3" type="ORF">EC973_001498</name>
</gene>
<comment type="caution">
    <text evidence="3">The sequence shown here is derived from an EMBL/GenBank/DDBJ whole genome shotgun (WGS) entry which is preliminary data.</text>
</comment>
<dbReference type="OrthoDB" id="4062651at2759"/>
<dbReference type="InterPro" id="IPR000719">
    <property type="entry name" value="Prot_kinase_dom"/>
</dbReference>
<dbReference type="SUPFAM" id="SSF56112">
    <property type="entry name" value="Protein kinase-like (PK-like)"/>
    <property type="match status" value="1"/>
</dbReference>